<proteinExistence type="predicted"/>
<dbReference type="OrthoDB" id="95129at2"/>
<dbReference type="RefSeq" id="WP_126600602.1">
    <property type="nucleotide sequence ID" value="NZ_LR134510.1"/>
</dbReference>
<protein>
    <submittedName>
        <fullName evidence="1">Uncharacterized protein</fullName>
    </submittedName>
</protein>
<dbReference type="InterPro" id="IPR011202">
    <property type="entry name" value="UCP014677"/>
</dbReference>
<gene>
    <name evidence="1" type="ORF">NCTC12871_01640</name>
</gene>
<organism evidence="1 2">
    <name type="scientific">Actinobacillus delphinicola</name>
    <dbReference type="NCBI Taxonomy" id="51161"/>
    <lineage>
        <taxon>Bacteria</taxon>
        <taxon>Pseudomonadati</taxon>
        <taxon>Pseudomonadota</taxon>
        <taxon>Gammaproteobacteria</taxon>
        <taxon>Pasteurellales</taxon>
        <taxon>Pasteurellaceae</taxon>
        <taxon>Actinobacillus</taxon>
    </lineage>
</organism>
<dbReference type="AlphaFoldDB" id="A0A448TW29"/>
<reference evidence="1 2" key="1">
    <citation type="submission" date="2018-12" db="EMBL/GenBank/DDBJ databases">
        <authorList>
            <consortium name="Pathogen Informatics"/>
        </authorList>
    </citation>
    <scope>NUCLEOTIDE SEQUENCE [LARGE SCALE GENOMIC DNA]</scope>
    <source>
        <strain evidence="1 2">NCTC12871</strain>
    </source>
</reference>
<evidence type="ECO:0000313" key="1">
    <source>
        <dbReference type="EMBL" id="VEJ10130.1"/>
    </source>
</evidence>
<sequence length="508" mass="59403">MKLSDFVKNFHNYPVLFIGSGFSLRYLKNSFNWNDLLENIAYKIHGDEERYLELKAHYKIKHSNNNTQIFPKIASDLETDTKNILGKKENRRHPDFEQINNKFFELTKLNKEASRFKILITEMLSNLEKKTTPLLKEELMLLKKAKKNISSIITTNYDLLIEEILEFDPLVGNNILLSNPYGSIYKVHGCINDPASLIITEDDYKKFKESYELIRAQLLSLFIHHPIIFIGYSIGDENIKALLKTIFNYVKPNTDQAKKIRDNFLLIEYEEGSQSDDVCEHDIELEGYETIRINKLKTDNYSNLYTEISKLQLPISTLDIRKVQNIVAEIVNSANIEVNLTEDLDSLSNNDKILFIGSKRSITYVYHTSSQVMANYFTLLKEKNNSLVSFINNQNINSRNFFPIYGFSKIFNNLQNVDTYKNNQVSKLKQAIMKNQAYIEANSIDDIQHNEDITKSLKEDTIFYNVYKKNITLEECELYLKDYPNKHTTPYRKLLCLYDYMMHETISL</sequence>
<dbReference type="Proteomes" id="UP000279799">
    <property type="component" value="Chromosome"/>
</dbReference>
<dbReference type="PIRSF" id="PIRSF014677">
    <property type="entry name" value="UCP014677"/>
    <property type="match status" value="1"/>
</dbReference>
<dbReference type="EMBL" id="LR134510">
    <property type="protein sequence ID" value="VEJ10130.1"/>
    <property type="molecule type" value="Genomic_DNA"/>
</dbReference>
<accession>A0A448TW29</accession>
<dbReference type="Pfam" id="PF13289">
    <property type="entry name" value="SIR2_2"/>
    <property type="match status" value="1"/>
</dbReference>
<dbReference type="KEGG" id="adp:NCTC12871_01640"/>
<name>A0A448TW29_9PAST</name>
<keyword evidence="2" id="KW-1185">Reference proteome</keyword>
<evidence type="ECO:0000313" key="2">
    <source>
        <dbReference type="Proteomes" id="UP000279799"/>
    </source>
</evidence>